<evidence type="ECO:0000313" key="2">
    <source>
        <dbReference type="Proteomes" id="UP000177870"/>
    </source>
</evidence>
<dbReference type="AlphaFoldDB" id="A0A1D8U0Q6"/>
<protein>
    <submittedName>
        <fullName evidence="1">Uncharacterized protein</fullName>
    </submittedName>
</protein>
<evidence type="ECO:0000313" key="1">
    <source>
        <dbReference type="EMBL" id="AOX03499.1"/>
    </source>
</evidence>
<reference evidence="2" key="1">
    <citation type="submission" date="2016-10" db="EMBL/GenBank/DDBJ databases">
        <title>Comparative genomics uncovers the prolific and rare metabolic potential of the cyanobacterial genus Moorea.</title>
        <authorList>
            <person name="Leao T."/>
            <person name="Castelao G."/>
            <person name="Korobeynikov A."/>
            <person name="Monroe E.A."/>
            <person name="Podell S."/>
            <person name="Glukhov E."/>
            <person name="Allen E."/>
            <person name="Gerwick W.H."/>
            <person name="Gerwick L."/>
        </authorList>
    </citation>
    <scope>NUCLEOTIDE SEQUENCE [LARGE SCALE GENOMIC DNA]</scope>
    <source>
        <strain evidence="2">PAL-8-15-08-1</strain>
    </source>
</reference>
<name>A0A1D8U0Q6_9CYAN</name>
<sequence length="127" mass="14275">MNRSGVGILAAGKMKQARCLFYGWDSGKMPVLPLRKQARCLFYGWDTGKMPVLRLGYWQDASSTVGILARCQFYGWDSGKMPVLPLPPDSKRISEKLFYTEFCPPSPPTLGGTRVYLLLQVPQNWGI</sequence>
<organism evidence="1 2">
    <name type="scientific">Moorena producens PAL-8-15-08-1</name>
    <dbReference type="NCBI Taxonomy" id="1458985"/>
    <lineage>
        <taxon>Bacteria</taxon>
        <taxon>Bacillati</taxon>
        <taxon>Cyanobacteriota</taxon>
        <taxon>Cyanophyceae</taxon>
        <taxon>Coleofasciculales</taxon>
        <taxon>Coleofasciculaceae</taxon>
        <taxon>Moorena</taxon>
    </lineage>
</organism>
<gene>
    <name evidence="1" type="ORF">BJP34_32350</name>
</gene>
<dbReference type="Proteomes" id="UP000177870">
    <property type="component" value="Chromosome"/>
</dbReference>
<accession>A0A1D8U0Q6</accession>
<dbReference type="EMBL" id="CP017599">
    <property type="protein sequence ID" value="AOX03499.1"/>
    <property type="molecule type" value="Genomic_DNA"/>
</dbReference>
<dbReference type="KEGG" id="mpro:BJP34_32350"/>
<proteinExistence type="predicted"/>